<evidence type="ECO:0000256" key="3">
    <source>
        <dbReference type="ARBA" id="ARBA00022643"/>
    </source>
</evidence>
<keyword evidence="3" id="KW-0288">FMN</keyword>
<dbReference type="PANTHER" id="PTHR33798:SF5">
    <property type="entry name" value="FLAVIN REDUCTASE LIKE DOMAIN-CONTAINING PROTEIN"/>
    <property type="match status" value="1"/>
</dbReference>
<protein>
    <submittedName>
        <fullName evidence="6">Flavin reductase family protein</fullName>
    </submittedName>
</protein>
<dbReference type="Proteomes" id="UP000464262">
    <property type="component" value="Chromosome 1"/>
</dbReference>
<dbReference type="Pfam" id="PF01613">
    <property type="entry name" value="Flavin_Reduct"/>
    <property type="match status" value="1"/>
</dbReference>
<dbReference type="InterPro" id="IPR002563">
    <property type="entry name" value="Flavin_Rdtase-like_dom"/>
</dbReference>
<accession>A0A7Z2T3A5</accession>
<dbReference type="SUPFAM" id="SSF50475">
    <property type="entry name" value="FMN-binding split barrel"/>
    <property type="match status" value="1"/>
</dbReference>
<name>A0A7Z2T3A5_9VIBR</name>
<sequence>MKIDFSNLSASARYHLMTQTIVPRPIAWVLTESGEENYNLAPFSYFTAVSSQPALMMFSVGKKPNGDRKDTVVNLEQTQRCVLHIASGEHAEQVTQTAATLEHGESEVTQNDIALTSFDGFPLPRVASAKIAFGCKLHEVIEMGATPQSLVFIEIETVYLDDTISDIADDRLNVDATSLDPLMRLGGQEYAMLKDVFTVNRPK</sequence>
<keyword evidence="7" id="KW-1185">Reference proteome</keyword>
<dbReference type="SMART" id="SM00903">
    <property type="entry name" value="Flavin_Reduct"/>
    <property type="match status" value="1"/>
</dbReference>
<evidence type="ECO:0000256" key="1">
    <source>
        <dbReference type="ARBA" id="ARBA00001917"/>
    </source>
</evidence>
<gene>
    <name evidence="6" type="ORF">GT360_07560</name>
</gene>
<dbReference type="KEGG" id="vas:GT360_07560"/>
<dbReference type="Gene3D" id="2.30.110.10">
    <property type="entry name" value="Electron Transport, Fmn-binding Protein, Chain A"/>
    <property type="match status" value="1"/>
</dbReference>
<dbReference type="EMBL" id="CP047475">
    <property type="protein sequence ID" value="QIA63383.1"/>
    <property type="molecule type" value="Genomic_DNA"/>
</dbReference>
<evidence type="ECO:0000313" key="6">
    <source>
        <dbReference type="EMBL" id="QIA63383.1"/>
    </source>
</evidence>
<dbReference type="GO" id="GO:0010181">
    <property type="term" value="F:FMN binding"/>
    <property type="evidence" value="ECO:0007669"/>
    <property type="project" value="InterPro"/>
</dbReference>
<reference evidence="6 7" key="1">
    <citation type="submission" date="2020-01" db="EMBL/GenBank/DDBJ databases">
        <title>Whole genome and functional gene identification of agarase of Vibrio HN897.</title>
        <authorList>
            <person name="Liu Y."/>
            <person name="Zhao Z."/>
        </authorList>
    </citation>
    <scope>NUCLEOTIDE SEQUENCE [LARGE SCALE GENOMIC DNA]</scope>
    <source>
        <strain evidence="6 7">HN897</strain>
    </source>
</reference>
<dbReference type="InterPro" id="IPR012349">
    <property type="entry name" value="Split_barrel_FMN-bd"/>
</dbReference>
<feature type="domain" description="Flavin reductase like" evidence="5">
    <location>
        <begin position="19"/>
        <end position="169"/>
    </location>
</feature>
<dbReference type="AlphaFoldDB" id="A0A7Z2T3A5"/>
<dbReference type="RefSeq" id="WP_164648277.1">
    <property type="nucleotide sequence ID" value="NZ_CP047475.1"/>
</dbReference>
<comment type="cofactor">
    <cofactor evidence="1">
        <name>FMN</name>
        <dbReference type="ChEBI" id="CHEBI:58210"/>
    </cofactor>
</comment>
<proteinExistence type="inferred from homology"/>
<comment type="similarity">
    <text evidence="4">Belongs to the flavoredoxin family.</text>
</comment>
<evidence type="ECO:0000256" key="2">
    <source>
        <dbReference type="ARBA" id="ARBA00022630"/>
    </source>
</evidence>
<evidence type="ECO:0000259" key="5">
    <source>
        <dbReference type="SMART" id="SM00903"/>
    </source>
</evidence>
<evidence type="ECO:0000256" key="4">
    <source>
        <dbReference type="ARBA" id="ARBA00038054"/>
    </source>
</evidence>
<evidence type="ECO:0000313" key="7">
    <source>
        <dbReference type="Proteomes" id="UP000464262"/>
    </source>
</evidence>
<dbReference type="GO" id="GO:0016646">
    <property type="term" value="F:oxidoreductase activity, acting on the CH-NH group of donors, NAD or NADP as acceptor"/>
    <property type="evidence" value="ECO:0007669"/>
    <property type="project" value="UniProtKB-ARBA"/>
</dbReference>
<keyword evidence="2" id="KW-0285">Flavoprotein</keyword>
<dbReference type="PANTHER" id="PTHR33798">
    <property type="entry name" value="FLAVOPROTEIN OXYGENASE"/>
    <property type="match status" value="1"/>
</dbReference>
<organism evidence="6 7">
    <name type="scientific">Vibrio astriarenae</name>
    <dbReference type="NCBI Taxonomy" id="1481923"/>
    <lineage>
        <taxon>Bacteria</taxon>
        <taxon>Pseudomonadati</taxon>
        <taxon>Pseudomonadota</taxon>
        <taxon>Gammaproteobacteria</taxon>
        <taxon>Vibrionales</taxon>
        <taxon>Vibrionaceae</taxon>
        <taxon>Vibrio</taxon>
    </lineage>
</organism>